<dbReference type="AlphaFoldDB" id="A0A3R9PIM7"/>
<feature type="domain" description="ABC transmembrane type-1" evidence="8">
    <location>
        <begin position="74"/>
        <end position="264"/>
    </location>
</feature>
<dbReference type="SUPFAM" id="SSF161098">
    <property type="entry name" value="MetI-like"/>
    <property type="match status" value="1"/>
</dbReference>
<keyword evidence="6 7" id="KW-0472">Membrane</keyword>
<evidence type="ECO:0000256" key="2">
    <source>
        <dbReference type="ARBA" id="ARBA00022448"/>
    </source>
</evidence>
<dbReference type="InterPro" id="IPR000515">
    <property type="entry name" value="MetI-like"/>
</dbReference>
<accession>A0A3R9PIM7</accession>
<gene>
    <name evidence="9" type="ORF">D6D85_06785</name>
</gene>
<evidence type="ECO:0000256" key="6">
    <source>
        <dbReference type="ARBA" id="ARBA00023136"/>
    </source>
</evidence>
<evidence type="ECO:0000256" key="3">
    <source>
        <dbReference type="ARBA" id="ARBA00022475"/>
    </source>
</evidence>
<organism evidence="9 10">
    <name type="scientific">Candidatus Methanodesulfokora washburnensis</name>
    <dbReference type="NCBI Taxonomy" id="2478471"/>
    <lineage>
        <taxon>Archaea</taxon>
        <taxon>Thermoproteota</taxon>
        <taxon>Candidatus Korarchaeia</taxon>
        <taxon>Candidatus Korarchaeia incertae sedis</taxon>
        <taxon>Candidatus Methanodesulfokora</taxon>
    </lineage>
</organism>
<comment type="subcellular location">
    <subcellularLocation>
        <location evidence="1 7">Cell membrane</location>
        <topology evidence="1 7">Multi-pass membrane protein</topology>
    </subcellularLocation>
</comment>
<evidence type="ECO:0000259" key="8">
    <source>
        <dbReference type="PROSITE" id="PS50928"/>
    </source>
</evidence>
<protein>
    <submittedName>
        <fullName evidence="9">ABC transporter permease</fullName>
    </submittedName>
</protein>
<dbReference type="RefSeq" id="WP_125671269.1">
    <property type="nucleotide sequence ID" value="NZ_RCOS01000077.1"/>
</dbReference>
<feature type="transmembrane region" description="Helical" evidence="7">
    <location>
        <begin position="12"/>
        <end position="31"/>
    </location>
</feature>
<dbReference type="OrthoDB" id="312811at2157"/>
<evidence type="ECO:0000256" key="1">
    <source>
        <dbReference type="ARBA" id="ARBA00004651"/>
    </source>
</evidence>
<keyword evidence="2 7" id="KW-0813">Transport</keyword>
<dbReference type="EMBL" id="RCOS01000077">
    <property type="protein sequence ID" value="RSN75221.1"/>
    <property type="molecule type" value="Genomic_DNA"/>
</dbReference>
<dbReference type="InterPro" id="IPR035906">
    <property type="entry name" value="MetI-like_sf"/>
</dbReference>
<dbReference type="PANTHER" id="PTHR43386:SF1">
    <property type="entry name" value="D,D-DIPEPTIDE TRANSPORT SYSTEM PERMEASE PROTEIN DDPC-RELATED"/>
    <property type="match status" value="1"/>
</dbReference>
<feature type="transmembrane region" description="Helical" evidence="7">
    <location>
        <begin position="191"/>
        <end position="222"/>
    </location>
</feature>
<dbReference type="PANTHER" id="PTHR43386">
    <property type="entry name" value="OLIGOPEPTIDE TRANSPORT SYSTEM PERMEASE PROTEIN APPC"/>
    <property type="match status" value="1"/>
</dbReference>
<dbReference type="Gene3D" id="1.10.3720.10">
    <property type="entry name" value="MetI-like"/>
    <property type="match status" value="1"/>
</dbReference>
<keyword evidence="3" id="KW-1003">Cell membrane</keyword>
<comment type="similarity">
    <text evidence="7">Belongs to the binding-protein-dependent transport system permease family.</text>
</comment>
<evidence type="ECO:0000256" key="4">
    <source>
        <dbReference type="ARBA" id="ARBA00022692"/>
    </source>
</evidence>
<evidence type="ECO:0000256" key="5">
    <source>
        <dbReference type="ARBA" id="ARBA00022989"/>
    </source>
</evidence>
<sequence length="276" mass="29736">MLKEIRSAGVDGLMIIIGLIIVISVTFMAVFSEYIAPYDPITPVGGAVEPPSSKFIMGTDSIGRDVFSRVVFGSRTIMFVVLLSTAMSMLIGIPLGILSGYAGGLLDRALSLVMDSIYAFPGLILAIAIAAMLGPGVYNTAVSLAVVYIPTYFRMVRGQVLSLREQLFVEAARAIGARGSRIMFKYIFPNLIYIIAVVFSLNVADAILTEAGLSFLGLSVVSPTPDWGFDLKNGQRYFLSGIWWPVVFPGVMIILLALGFGFLGEGLNAIMGREER</sequence>
<dbReference type="GO" id="GO:0005886">
    <property type="term" value="C:plasma membrane"/>
    <property type="evidence" value="ECO:0007669"/>
    <property type="project" value="UniProtKB-SubCell"/>
</dbReference>
<dbReference type="GO" id="GO:0055085">
    <property type="term" value="P:transmembrane transport"/>
    <property type="evidence" value="ECO:0007669"/>
    <property type="project" value="InterPro"/>
</dbReference>
<dbReference type="PROSITE" id="PS50928">
    <property type="entry name" value="ABC_TM1"/>
    <property type="match status" value="1"/>
</dbReference>
<keyword evidence="5 7" id="KW-1133">Transmembrane helix</keyword>
<name>A0A3R9PIM7_9CREN</name>
<keyword evidence="4 7" id="KW-0812">Transmembrane</keyword>
<dbReference type="Pfam" id="PF00528">
    <property type="entry name" value="BPD_transp_1"/>
    <property type="match status" value="1"/>
</dbReference>
<dbReference type="InterPro" id="IPR050366">
    <property type="entry name" value="BP-dependent_transpt_permease"/>
</dbReference>
<evidence type="ECO:0000256" key="7">
    <source>
        <dbReference type="RuleBase" id="RU363032"/>
    </source>
</evidence>
<feature type="transmembrane region" description="Helical" evidence="7">
    <location>
        <begin position="110"/>
        <end position="131"/>
    </location>
</feature>
<feature type="transmembrane region" description="Helical" evidence="7">
    <location>
        <begin position="77"/>
        <end position="98"/>
    </location>
</feature>
<reference evidence="9 10" key="1">
    <citation type="submission" date="2018-10" db="EMBL/GenBank/DDBJ databases">
        <title>Co-occurring genomic capacity for anaerobic methane metabolism and dissimilatory sulfite reduction discovered in the Korarchaeota.</title>
        <authorList>
            <person name="Mckay L.J."/>
            <person name="Dlakic M."/>
            <person name="Fields M.W."/>
            <person name="Delmont T.O."/>
            <person name="Eren A.M."/>
            <person name="Jay Z.J."/>
            <person name="Klingelsmith K.B."/>
            <person name="Rusch D.B."/>
            <person name="Inskeep W.P."/>
        </authorList>
    </citation>
    <scope>NUCLEOTIDE SEQUENCE [LARGE SCALE GENOMIC DNA]</scope>
    <source>
        <strain evidence="9 10">MDKW</strain>
    </source>
</reference>
<evidence type="ECO:0000313" key="9">
    <source>
        <dbReference type="EMBL" id="RSN75221.1"/>
    </source>
</evidence>
<proteinExistence type="inferred from homology"/>
<dbReference type="CDD" id="cd06261">
    <property type="entry name" value="TM_PBP2"/>
    <property type="match status" value="1"/>
</dbReference>
<comment type="caution">
    <text evidence="9">The sequence shown here is derived from an EMBL/GenBank/DDBJ whole genome shotgun (WGS) entry which is preliminary data.</text>
</comment>
<feature type="transmembrane region" description="Helical" evidence="7">
    <location>
        <begin position="242"/>
        <end position="263"/>
    </location>
</feature>
<keyword evidence="10" id="KW-1185">Reference proteome</keyword>
<dbReference type="Proteomes" id="UP000277582">
    <property type="component" value="Unassembled WGS sequence"/>
</dbReference>
<evidence type="ECO:0000313" key="10">
    <source>
        <dbReference type="Proteomes" id="UP000277582"/>
    </source>
</evidence>